<dbReference type="Pfam" id="PF02470">
    <property type="entry name" value="MlaD"/>
    <property type="match status" value="1"/>
</dbReference>
<feature type="region of interest" description="Disordered" evidence="1">
    <location>
        <begin position="325"/>
        <end position="375"/>
    </location>
</feature>
<proteinExistence type="predicted"/>
<dbReference type="InterPro" id="IPR024516">
    <property type="entry name" value="Mce_C"/>
</dbReference>
<evidence type="ECO:0000256" key="1">
    <source>
        <dbReference type="SAM" id="MobiDB-lite"/>
    </source>
</evidence>
<name>A0A2N3XQR1_SACSN</name>
<feature type="domain" description="Mammalian cell entry C-terminal" evidence="3">
    <location>
        <begin position="122"/>
        <end position="289"/>
    </location>
</feature>
<accession>A0A2N3XQR1</accession>
<comment type="caution">
    <text evidence="4">The sequence shown here is derived from an EMBL/GenBank/DDBJ whole genome shotgun (WGS) entry which is preliminary data.</text>
</comment>
<evidence type="ECO:0000259" key="3">
    <source>
        <dbReference type="Pfam" id="PF11887"/>
    </source>
</evidence>
<organism evidence="4 5">
    <name type="scientific">Saccharopolyspora spinosa</name>
    <dbReference type="NCBI Taxonomy" id="60894"/>
    <lineage>
        <taxon>Bacteria</taxon>
        <taxon>Bacillati</taxon>
        <taxon>Actinomycetota</taxon>
        <taxon>Actinomycetes</taxon>
        <taxon>Pseudonocardiales</taxon>
        <taxon>Pseudonocardiaceae</taxon>
        <taxon>Saccharopolyspora</taxon>
    </lineage>
</organism>
<dbReference type="EMBL" id="PJNB01000001">
    <property type="protein sequence ID" value="PKW12930.1"/>
    <property type="molecule type" value="Genomic_DNA"/>
</dbReference>
<dbReference type="STRING" id="994479.GCA_000194155_07606"/>
<evidence type="ECO:0000313" key="4">
    <source>
        <dbReference type="EMBL" id="PKW12930.1"/>
    </source>
</evidence>
<dbReference type="PANTHER" id="PTHR33371:SF16">
    <property type="entry name" value="MCE-FAMILY PROTEIN MCE3F"/>
    <property type="match status" value="1"/>
</dbReference>
<reference evidence="4" key="1">
    <citation type="submission" date="2017-12" db="EMBL/GenBank/DDBJ databases">
        <title>Sequencing the genomes of 1000 Actinobacteria strains.</title>
        <authorList>
            <person name="Klenk H.-P."/>
        </authorList>
    </citation>
    <scope>NUCLEOTIDE SEQUENCE [LARGE SCALE GENOMIC DNA]</scope>
    <source>
        <strain evidence="4">DSM 44228</strain>
    </source>
</reference>
<dbReference type="OrthoDB" id="4741753at2"/>
<dbReference type="PANTHER" id="PTHR33371">
    <property type="entry name" value="INTERMEMBRANE PHOSPHOLIPID TRANSPORT SYSTEM BINDING PROTEIN MLAD-RELATED"/>
    <property type="match status" value="1"/>
</dbReference>
<dbReference type="RefSeq" id="WP_029536144.1">
    <property type="nucleotide sequence ID" value="NZ_CP061007.1"/>
</dbReference>
<dbReference type="GO" id="GO:0005576">
    <property type="term" value="C:extracellular region"/>
    <property type="evidence" value="ECO:0007669"/>
    <property type="project" value="TreeGrafter"/>
</dbReference>
<evidence type="ECO:0000313" key="5">
    <source>
        <dbReference type="Proteomes" id="UP000233786"/>
    </source>
</evidence>
<dbReference type="AlphaFoldDB" id="A0A2N3XQR1"/>
<dbReference type="InterPro" id="IPR052336">
    <property type="entry name" value="MlaD_Phospholipid_Transporter"/>
</dbReference>
<feature type="domain" description="Mce/MlaD" evidence="2">
    <location>
        <begin position="38"/>
        <end position="114"/>
    </location>
</feature>
<dbReference type="Pfam" id="PF11887">
    <property type="entry name" value="Mce4_CUP1"/>
    <property type="match status" value="1"/>
</dbReference>
<keyword evidence="5" id="KW-1185">Reference proteome</keyword>
<dbReference type="InterPro" id="IPR003399">
    <property type="entry name" value="Mce/MlaD"/>
</dbReference>
<dbReference type="NCBIfam" id="TIGR00996">
    <property type="entry name" value="Mtu_fam_mce"/>
    <property type="match status" value="1"/>
</dbReference>
<dbReference type="Proteomes" id="UP000233786">
    <property type="component" value="Unassembled WGS sequence"/>
</dbReference>
<gene>
    <name evidence="4" type="ORF">A8926_0422</name>
</gene>
<dbReference type="InterPro" id="IPR005693">
    <property type="entry name" value="Mce"/>
</dbReference>
<protein>
    <submittedName>
        <fullName evidence="4">Phospholipid/cholesterol/gamma-HCH transport system substrate-binding protein</fullName>
    </submittedName>
</protein>
<evidence type="ECO:0000259" key="2">
    <source>
        <dbReference type="Pfam" id="PF02470"/>
    </source>
</evidence>
<sequence>MLTRRVRLQIIAFIAIALFGVSYAGARYAGLDRLFGPRGYVVTLQLADTGGVFDNAEVTYRGVPVGRVGDLRLTSTGVEVPLDIESSAPRIPTDVQAVVTNRSAVGEQYVDLRPKRDDGPFLQDGSVIAQHSATTPLPVEQLMTNLDSFANSVPEDSLRTVVSELGTAFRDNGGHLQIILDTSREFTNAAQEHLPQTVQLLEDGKTVLATQNEQGSAIKSFGKDLRLLSESLKNSDGDLRAVIERAPPAARQVSDFLRENPQLGPLLANLTTTSQVMATRVDGIEQIMTLYPSIITASNTVVPGDGTAHFGLALNMFDPLPCTKGYEQTERRNGTDFRPMPLNTNARCLEPPGSDTSVRGAQNAPGHQEGGGHAR</sequence>